<sequence>MKILKIIPLVFILTACASASVIPLDKSTIQITARAAPACGGQGAEKVALNQAAVETLKRGYNKFIILNTSASNNVKVAGYTPVYSTTTANASIYGNNLYGTANTSYYGGNPIYAGSHNQGLIVKMFKKNSNAIDARKMLGPDWEKSLQKQTINCL</sequence>
<comment type="caution">
    <text evidence="2">The sequence shown here is derived from an EMBL/GenBank/DDBJ whole genome shotgun (WGS) entry which is preliminary data.</text>
</comment>
<evidence type="ECO:0008006" key="4">
    <source>
        <dbReference type="Google" id="ProtNLM"/>
    </source>
</evidence>
<accession>A0A1I4G2E3</accession>
<name>A0A1I4G2E3_9HYPH</name>
<protein>
    <recommendedName>
        <fullName evidence="4">Lipoprotein</fullName>
    </recommendedName>
</protein>
<feature type="chain" id="PRO_5045507881" description="Lipoprotein" evidence="1">
    <location>
        <begin position="20"/>
        <end position="155"/>
    </location>
</feature>
<evidence type="ECO:0000313" key="2">
    <source>
        <dbReference type="EMBL" id="SFL23397.1"/>
    </source>
</evidence>
<proteinExistence type="predicted"/>
<dbReference type="EMBL" id="FOSK01000025">
    <property type="protein sequence ID" value="SFL23397.1"/>
    <property type="molecule type" value="Genomic_DNA"/>
</dbReference>
<keyword evidence="1" id="KW-0732">Signal</keyword>
<dbReference type="Proteomes" id="UP000199598">
    <property type="component" value="Unassembled WGS sequence"/>
</dbReference>
<evidence type="ECO:0000313" key="3">
    <source>
        <dbReference type="Proteomes" id="UP000199598"/>
    </source>
</evidence>
<dbReference type="PROSITE" id="PS51257">
    <property type="entry name" value="PROKAR_LIPOPROTEIN"/>
    <property type="match status" value="1"/>
</dbReference>
<feature type="signal peptide" evidence="1">
    <location>
        <begin position="1"/>
        <end position="19"/>
    </location>
</feature>
<gene>
    <name evidence="2" type="ORF">SAMN04488518_1256</name>
</gene>
<reference evidence="2 3" key="1">
    <citation type="submission" date="2016-10" db="EMBL/GenBank/DDBJ databases">
        <authorList>
            <person name="Varghese N."/>
            <person name="Submissions S."/>
        </authorList>
    </citation>
    <scope>NUCLEOTIDE SEQUENCE [LARGE SCALE GENOMIC DNA]</scope>
    <source>
        <strain evidence="2 3">DSM 16392</strain>
    </source>
</reference>
<organism evidence="2 3">
    <name type="scientific">Pseudovibrio ascidiaceicola</name>
    <dbReference type="NCBI Taxonomy" id="285279"/>
    <lineage>
        <taxon>Bacteria</taxon>
        <taxon>Pseudomonadati</taxon>
        <taxon>Pseudomonadota</taxon>
        <taxon>Alphaproteobacteria</taxon>
        <taxon>Hyphomicrobiales</taxon>
        <taxon>Stappiaceae</taxon>
        <taxon>Pseudovibrio</taxon>
    </lineage>
</organism>
<keyword evidence="3" id="KW-1185">Reference proteome</keyword>
<evidence type="ECO:0000256" key="1">
    <source>
        <dbReference type="SAM" id="SignalP"/>
    </source>
</evidence>